<organism evidence="1 2">
    <name type="scientific">Bauhinia variegata</name>
    <name type="common">Purple orchid tree</name>
    <name type="synonym">Phanera variegata</name>
    <dbReference type="NCBI Taxonomy" id="167791"/>
    <lineage>
        <taxon>Eukaryota</taxon>
        <taxon>Viridiplantae</taxon>
        <taxon>Streptophyta</taxon>
        <taxon>Embryophyta</taxon>
        <taxon>Tracheophyta</taxon>
        <taxon>Spermatophyta</taxon>
        <taxon>Magnoliopsida</taxon>
        <taxon>eudicotyledons</taxon>
        <taxon>Gunneridae</taxon>
        <taxon>Pentapetalae</taxon>
        <taxon>rosids</taxon>
        <taxon>fabids</taxon>
        <taxon>Fabales</taxon>
        <taxon>Fabaceae</taxon>
        <taxon>Cercidoideae</taxon>
        <taxon>Cercideae</taxon>
        <taxon>Bauhiniinae</taxon>
        <taxon>Bauhinia</taxon>
    </lineage>
</organism>
<evidence type="ECO:0000313" key="1">
    <source>
        <dbReference type="EMBL" id="KAI4353215.1"/>
    </source>
</evidence>
<protein>
    <submittedName>
        <fullName evidence="1">Uncharacterized protein</fullName>
    </submittedName>
</protein>
<proteinExistence type="predicted"/>
<dbReference type="EMBL" id="CM039427">
    <property type="protein sequence ID" value="KAI4353215.1"/>
    <property type="molecule type" value="Genomic_DNA"/>
</dbReference>
<accession>A0ACB9PWW0</accession>
<keyword evidence="2" id="KW-1185">Reference proteome</keyword>
<gene>
    <name evidence="1" type="ORF">L6164_002181</name>
</gene>
<dbReference type="Proteomes" id="UP000828941">
    <property type="component" value="Chromosome 2"/>
</dbReference>
<reference evidence="1 2" key="1">
    <citation type="journal article" date="2022" name="DNA Res.">
        <title>Chromosomal-level genome assembly of the orchid tree Bauhinia variegata (Leguminosae; Cercidoideae) supports the allotetraploid origin hypothesis of Bauhinia.</title>
        <authorList>
            <person name="Zhong Y."/>
            <person name="Chen Y."/>
            <person name="Zheng D."/>
            <person name="Pang J."/>
            <person name="Liu Y."/>
            <person name="Luo S."/>
            <person name="Meng S."/>
            <person name="Qian L."/>
            <person name="Wei D."/>
            <person name="Dai S."/>
            <person name="Zhou R."/>
        </authorList>
    </citation>
    <scope>NUCLEOTIDE SEQUENCE [LARGE SCALE GENOMIC DNA]</scope>
    <source>
        <strain evidence="1">BV-YZ2020</strain>
    </source>
</reference>
<evidence type="ECO:0000313" key="2">
    <source>
        <dbReference type="Proteomes" id="UP000828941"/>
    </source>
</evidence>
<comment type="caution">
    <text evidence="1">The sequence shown here is derived from an EMBL/GenBank/DDBJ whole genome shotgun (WGS) entry which is preliminary data.</text>
</comment>
<name>A0ACB9PWW0_BAUVA</name>
<sequence length="76" mass="9020">MEKHLLDIKVFPTMNQRRCRNGGQRCQRQPVCPVFFMKIIGMDMNMSLSKGLLGRSPLNLIIFNYMHRRSSRCYVR</sequence>